<dbReference type="AlphaFoldDB" id="A0A3B0WNU9"/>
<dbReference type="InterPro" id="IPR015102">
    <property type="entry name" value="Tscrpt_reg_HTH_FeoC"/>
</dbReference>
<name>A0A3B0WNU9_9ZZZZ</name>
<gene>
    <name evidence="2" type="ORF">MNBD_GAMMA05-2352</name>
</gene>
<accession>A0A3B0WNU9</accession>
<sequence>MILSEVRDYLKQRGQCTLSDIALHFDTDADAVRGMLDVWVRKGKVEKRSATASCGTSCQSCDPAATEVYIWTELTKKDINVALPRNCDHH</sequence>
<feature type="domain" description="Transcriptional regulator HTH-type FeoC" evidence="1">
    <location>
        <begin position="2"/>
        <end position="69"/>
    </location>
</feature>
<evidence type="ECO:0000313" key="2">
    <source>
        <dbReference type="EMBL" id="VAW50999.1"/>
    </source>
</evidence>
<organism evidence="2">
    <name type="scientific">hydrothermal vent metagenome</name>
    <dbReference type="NCBI Taxonomy" id="652676"/>
    <lineage>
        <taxon>unclassified sequences</taxon>
        <taxon>metagenomes</taxon>
        <taxon>ecological metagenomes</taxon>
    </lineage>
</organism>
<protein>
    <recommendedName>
        <fullName evidence="1">Transcriptional regulator HTH-type FeoC domain-containing protein</fullName>
    </recommendedName>
</protein>
<reference evidence="2" key="1">
    <citation type="submission" date="2018-06" db="EMBL/GenBank/DDBJ databases">
        <authorList>
            <person name="Zhirakovskaya E."/>
        </authorList>
    </citation>
    <scope>NUCLEOTIDE SEQUENCE</scope>
</reference>
<evidence type="ECO:0000259" key="1">
    <source>
        <dbReference type="Pfam" id="PF09012"/>
    </source>
</evidence>
<dbReference type="Gene3D" id="1.10.10.10">
    <property type="entry name" value="Winged helix-like DNA-binding domain superfamily/Winged helix DNA-binding domain"/>
    <property type="match status" value="1"/>
</dbReference>
<dbReference type="EMBL" id="UOFE01000011">
    <property type="protein sequence ID" value="VAW50999.1"/>
    <property type="molecule type" value="Genomic_DNA"/>
</dbReference>
<dbReference type="InterPro" id="IPR036390">
    <property type="entry name" value="WH_DNA-bd_sf"/>
</dbReference>
<proteinExistence type="predicted"/>
<dbReference type="Pfam" id="PF09012">
    <property type="entry name" value="FeoC"/>
    <property type="match status" value="1"/>
</dbReference>
<dbReference type="SUPFAM" id="SSF46785">
    <property type="entry name" value="Winged helix' DNA-binding domain"/>
    <property type="match status" value="1"/>
</dbReference>
<dbReference type="InterPro" id="IPR036388">
    <property type="entry name" value="WH-like_DNA-bd_sf"/>
</dbReference>